<reference evidence="1" key="2">
    <citation type="submission" date="2024-05" db="EMBL/GenBank/DDBJ databases">
        <title>Rhodohalobacter halophilus gen. nov., sp. nov., a moderately halophilic member of the family Balneolaceae.</title>
        <authorList>
            <person name="Xia J."/>
        </authorList>
    </citation>
    <scope>NUCLEOTIDE SEQUENCE</scope>
    <source>
        <strain evidence="1">WB101</strain>
    </source>
</reference>
<name>A0ABS9KFK7_9BACT</name>
<protein>
    <recommendedName>
        <fullName evidence="3">DUF3822 family protein</fullName>
    </recommendedName>
</protein>
<dbReference type="EMBL" id="JAKLWS010000018">
    <property type="protein sequence ID" value="MCG2589626.1"/>
    <property type="molecule type" value="Genomic_DNA"/>
</dbReference>
<evidence type="ECO:0008006" key="3">
    <source>
        <dbReference type="Google" id="ProtNLM"/>
    </source>
</evidence>
<keyword evidence="2" id="KW-1185">Reference proteome</keyword>
<gene>
    <name evidence="1" type="ORF">L6773_13690</name>
</gene>
<proteinExistence type="predicted"/>
<evidence type="ECO:0000313" key="2">
    <source>
        <dbReference type="Proteomes" id="UP001165366"/>
    </source>
</evidence>
<accession>A0ABS9KFK7</accession>
<sequence length="299" mass="34450">MEHGGSCLGVCYTDNHLFYSVNTPGQVSHLARIGSIDFSFDIEETIITGNPSGFPALKSSIEELREEFQCKTAKILAPAPEECWTVVPRAVYEDASEREGHIKLLMQGTERQNIQVIWHTLSNPDYRLLLLRDTQILRGFNYLLESFRTIDIVTDFEIALDWQLHTNSSESFLMIHCQKNYISITSFILGKLRGCTNIEYDEFADLPYLWNLYEGNLSWMNGIHDKTYLYGYFSSQVADRLQSYWYNHGETINMNTLLEMGVDADEKTYGFRLEAAFPAILMSLNRDLEKTEVHENYNG</sequence>
<reference evidence="1" key="1">
    <citation type="submission" date="2022-01" db="EMBL/GenBank/DDBJ databases">
        <authorList>
            <person name="Wang Y."/>
        </authorList>
    </citation>
    <scope>NUCLEOTIDE SEQUENCE</scope>
    <source>
        <strain evidence="1">WB101</strain>
    </source>
</reference>
<organism evidence="1 2">
    <name type="scientific">Rhodohalobacter sulfatireducens</name>
    <dbReference type="NCBI Taxonomy" id="2911366"/>
    <lineage>
        <taxon>Bacteria</taxon>
        <taxon>Pseudomonadati</taxon>
        <taxon>Balneolota</taxon>
        <taxon>Balneolia</taxon>
        <taxon>Balneolales</taxon>
        <taxon>Balneolaceae</taxon>
        <taxon>Rhodohalobacter</taxon>
    </lineage>
</organism>
<dbReference type="Proteomes" id="UP001165366">
    <property type="component" value="Unassembled WGS sequence"/>
</dbReference>
<comment type="caution">
    <text evidence="1">The sequence shown here is derived from an EMBL/GenBank/DDBJ whole genome shotgun (WGS) entry which is preliminary data.</text>
</comment>
<evidence type="ECO:0000313" key="1">
    <source>
        <dbReference type="EMBL" id="MCG2589626.1"/>
    </source>
</evidence>
<dbReference type="RefSeq" id="WP_237854986.1">
    <property type="nucleotide sequence ID" value="NZ_JAKLWS010000018.1"/>
</dbReference>